<dbReference type="PRINTS" id="PR00080">
    <property type="entry name" value="SDRFAMILY"/>
</dbReference>
<dbReference type="InterPro" id="IPR036291">
    <property type="entry name" value="NAD(P)-bd_dom_sf"/>
</dbReference>
<organism evidence="4 5">
    <name type="scientific">Kribbella antiqua</name>
    <dbReference type="NCBI Taxonomy" id="2512217"/>
    <lineage>
        <taxon>Bacteria</taxon>
        <taxon>Bacillati</taxon>
        <taxon>Actinomycetota</taxon>
        <taxon>Actinomycetes</taxon>
        <taxon>Propionibacteriales</taxon>
        <taxon>Kribbellaceae</taxon>
        <taxon>Kribbella</taxon>
    </lineage>
</organism>
<dbReference type="Gene3D" id="3.40.50.720">
    <property type="entry name" value="NAD(P)-binding Rossmann-like Domain"/>
    <property type="match status" value="1"/>
</dbReference>
<dbReference type="PRINTS" id="PR00081">
    <property type="entry name" value="GDHRDH"/>
</dbReference>
<accession>A0A4R2IY51</accession>
<protein>
    <submittedName>
        <fullName evidence="4">Short-subunit dehydrogenase</fullName>
    </submittedName>
</protein>
<evidence type="ECO:0000256" key="2">
    <source>
        <dbReference type="ARBA" id="ARBA00023002"/>
    </source>
</evidence>
<keyword evidence="5" id="KW-1185">Reference proteome</keyword>
<evidence type="ECO:0000256" key="1">
    <source>
        <dbReference type="ARBA" id="ARBA00006484"/>
    </source>
</evidence>
<dbReference type="CDD" id="cd05233">
    <property type="entry name" value="SDR_c"/>
    <property type="match status" value="1"/>
</dbReference>
<proteinExistence type="inferred from homology"/>
<dbReference type="AlphaFoldDB" id="A0A4R2IY51"/>
<dbReference type="SUPFAM" id="SSF51735">
    <property type="entry name" value="NAD(P)-binding Rossmann-fold domains"/>
    <property type="match status" value="1"/>
</dbReference>
<keyword evidence="2" id="KW-0560">Oxidoreductase</keyword>
<dbReference type="InterPro" id="IPR002347">
    <property type="entry name" value="SDR_fam"/>
</dbReference>
<dbReference type="RefSeq" id="WP_132144920.1">
    <property type="nucleotide sequence ID" value="NZ_SLWR01000002.1"/>
</dbReference>
<dbReference type="PANTHER" id="PTHR44196">
    <property type="entry name" value="DEHYDROGENASE/REDUCTASE SDR FAMILY MEMBER 7B"/>
    <property type="match status" value="1"/>
</dbReference>
<gene>
    <name evidence="4" type="ORF">EV646_10213</name>
</gene>
<reference evidence="4 5" key="1">
    <citation type="journal article" date="2015" name="Stand. Genomic Sci.">
        <title>Genomic Encyclopedia of Bacterial and Archaeal Type Strains, Phase III: the genomes of soil and plant-associated and newly described type strains.</title>
        <authorList>
            <person name="Whitman W.B."/>
            <person name="Woyke T."/>
            <person name="Klenk H.P."/>
            <person name="Zhou Y."/>
            <person name="Lilburn T.G."/>
            <person name="Beck B.J."/>
            <person name="De Vos P."/>
            <person name="Vandamme P."/>
            <person name="Eisen J.A."/>
            <person name="Garrity G."/>
            <person name="Hugenholtz P."/>
            <person name="Kyrpides N.C."/>
        </authorList>
    </citation>
    <scope>NUCLEOTIDE SEQUENCE [LARGE SCALE GENOMIC DNA]</scope>
    <source>
        <strain evidence="4 5">VKM Ac-2541</strain>
    </source>
</reference>
<dbReference type="GO" id="GO:0016491">
    <property type="term" value="F:oxidoreductase activity"/>
    <property type="evidence" value="ECO:0007669"/>
    <property type="project" value="UniProtKB-KW"/>
</dbReference>
<evidence type="ECO:0000256" key="3">
    <source>
        <dbReference type="RuleBase" id="RU000363"/>
    </source>
</evidence>
<comment type="caution">
    <text evidence="4">The sequence shown here is derived from an EMBL/GenBank/DDBJ whole genome shotgun (WGS) entry which is preliminary data.</text>
</comment>
<evidence type="ECO:0000313" key="5">
    <source>
        <dbReference type="Proteomes" id="UP000295573"/>
    </source>
</evidence>
<dbReference type="Pfam" id="PF00106">
    <property type="entry name" value="adh_short"/>
    <property type="match status" value="1"/>
</dbReference>
<name>A0A4R2IY51_9ACTN</name>
<comment type="similarity">
    <text evidence="1 3">Belongs to the short-chain dehydrogenases/reductases (SDR) family.</text>
</comment>
<dbReference type="OrthoDB" id="9810734at2"/>
<evidence type="ECO:0000313" key="4">
    <source>
        <dbReference type="EMBL" id="TCO49942.1"/>
    </source>
</evidence>
<sequence>MASAKRPAGWGLLVALVQGRTRIADERLEAAVRGQVVLVTGASYGIGEATARRLARAGAVVLLVARTAEQLELVADEIRGSGGQAFTYPANLADPAAVEELVQTVLAEHGRVDALVSNAGKSIRRSVADSYQRFHDIERTNAINYLGPAKLVLELLPSMRERGSGHIVNVSTAGVRTPPLARWSAYLASKSAFDVWLRCVAQEIRGDGVTTSTVYMGLVHTRMSAPTALLNKMPGLTPEQAADQVCTAVAVRPHNITPPLVRPADAFGNLFRVPTDRLFELYFRLSSRTSKRRRDKQEERGEQ</sequence>
<dbReference type="PANTHER" id="PTHR44196:SF1">
    <property type="entry name" value="DEHYDROGENASE_REDUCTASE SDR FAMILY MEMBER 7B"/>
    <property type="match status" value="1"/>
</dbReference>
<dbReference type="GO" id="GO:0016020">
    <property type="term" value="C:membrane"/>
    <property type="evidence" value="ECO:0007669"/>
    <property type="project" value="TreeGrafter"/>
</dbReference>
<dbReference type="Proteomes" id="UP000295573">
    <property type="component" value="Unassembled WGS sequence"/>
</dbReference>
<dbReference type="EMBL" id="SLWR01000002">
    <property type="protein sequence ID" value="TCO49942.1"/>
    <property type="molecule type" value="Genomic_DNA"/>
</dbReference>